<dbReference type="Gene3D" id="1.10.8.1120">
    <property type="entry name" value="Histone RNA hairpin-binding protein RNA-binding domain"/>
    <property type="match status" value="1"/>
</dbReference>
<evidence type="ECO:0000256" key="1">
    <source>
        <dbReference type="ARBA" id="ARBA00006151"/>
    </source>
</evidence>
<reference evidence="4 5" key="1">
    <citation type="submission" date="2016-05" db="EMBL/GenBank/DDBJ databases">
        <title>First whole genome sequencing of Entamoeba histolytica HM1:IMSS-clone-6.</title>
        <authorList>
            <person name="Mukherjee Avik.K."/>
            <person name="Izumyama S."/>
            <person name="Nakada-Tsukui K."/>
            <person name="Nozaki T."/>
        </authorList>
    </citation>
    <scope>NUCLEOTIDE SEQUENCE [LARGE SCALE GENOMIC DNA]</scope>
    <source>
        <strain evidence="4 5">HM1:IMSS clone 6</strain>
    </source>
</reference>
<sequence length="206" mass="24179">MQTRLLHTFKMDSKPFTPSPKKNSFRQGIDKKVINVKLIYSKNYLLLLREGNRGLPDNFDTDKVEELFSIQNELQQQAAIQPEPFVEQDCGCLDDTKRKQARQKQITFGKGTVEYQNYNAIIPKNQRRTTDPKTPDIECNVSKRKWDQIVRRWRRALHAFDNVHHENQVELARALALRLENEHDPKRKAFIQQAPCFSSSLLKDEQ</sequence>
<protein>
    <recommendedName>
        <fullName evidence="3">Histone RNA hairpin-binding protein RNA-binding domain-containing protein</fullName>
    </recommendedName>
</protein>
<dbReference type="InterPro" id="IPR026502">
    <property type="entry name" value="SLBP1/SLBP2"/>
</dbReference>
<dbReference type="VEuPathDB" id="AmoebaDB:EHI5A_180330"/>
<dbReference type="Pfam" id="PF15247">
    <property type="entry name" value="SLBP_RNA_bind"/>
    <property type="match status" value="1"/>
</dbReference>
<comment type="similarity">
    <text evidence="1">Belongs to the SLBP family.</text>
</comment>
<feature type="domain" description="Histone RNA hairpin-binding protein RNA-binding" evidence="3">
    <location>
        <begin position="95"/>
        <end position="162"/>
    </location>
</feature>
<dbReference type="InterPro" id="IPR029344">
    <property type="entry name" value="SLBP_RNA_bind"/>
</dbReference>
<dbReference type="GO" id="GO:0051028">
    <property type="term" value="P:mRNA transport"/>
    <property type="evidence" value="ECO:0007669"/>
    <property type="project" value="TreeGrafter"/>
</dbReference>
<dbReference type="VEuPathDB" id="AmoebaDB:EHI_045140"/>
<dbReference type="EMBL" id="BDEQ01000001">
    <property type="protein sequence ID" value="GAT91811.1"/>
    <property type="molecule type" value="Genomic_DNA"/>
</dbReference>
<dbReference type="GO" id="GO:0005737">
    <property type="term" value="C:cytoplasm"/>
    <property type="evidence" value="ECO:0007669"/>
    <property type="project" value="TreeGrafter"/>
</dbReference>
<evidence type="ECO:0000256" key="2">
    <source>
        <dbReference type="ARBA" id="ARBA00022884"/>
    </source>
</evidence>
<dbReference type="VEuPathDB" id="AmoebaDB:EHI7A_020160"/>
<dbReference type="GO" id="GO:0003729">
    <property type="term" value="F:mRNA binding"/>
    <property type="evidence" value="ECO:0007669"/>
    <property type="project" value="InterPro"/>
</dbReference>
<dbReference type="InterPro" id="IPR038294">
    <property type="entry name" value="SLBP_RNA_bind_sf"/>
</dbReference>
<dbReference type="eggNOG" id="KOG3934">
    <property type="taxonomic scope" value="Eukaryota"/>
</dbReference>
<dbReference type="GO" id="GO:0071204">
    <property type="term" value="C:histone pre-mRNA 3'end processing complex"/>
    <property type="evidence" value="ECO:0007669"/>
    <property type="project" value="TreeGrafter"/>
</dbReference>
<dbReference type="FunFam" id="1.10.8.1120:FF:000001">
    <property type="entry name" value="Histone RNA hairpin-binding protein-like"/>
    <property type="match status" value="1"/>
</dbReference>
<dbReference type="PANTHER" id="PTHR17408:SF0">
    <property type="entry name" value="HISTONE RNA HAIRPIN-BINDING PROTEIN"/>
    <property type="match status" value="1"/>
</dbReference>
<dbReference type="VEuPathDB" id="AmoebaDB:KM1_044920"/>
<comment type="caution">
    <text evidence="4">The sequence shown here is derived from an EMBL/GenBank/DDBJ whole genome shotgun (WGS) entry which is preliminary data.</text>
</comment>
<dbReference type="GO" id="GO:0071207">
    <property type="term" value="F:histone pre-mRNA stem-loop binding"/>
    <property type="evidence" value="ECO:0007669"/>
    <property type="project" value="TreeGrafter"/>
</dbReference>
<dbReference type="GO" id="GO:0006398">
    <property type="term" value="P:mRNA 3'-end processing by stem-loop binding and cleavage"/>
    <property type="evidence" value="ECO:0007669"/>
    <property type="project" value="TreeGrafter"/>
</dbReference>
<evidence type="ECO:0000313" key="5">
    <source>
        <dbReference type="Proteomes" id="UP000078387"/>
    </source>
</evidence>
<evidence type="ECO:0000259" key="3">
    <source>
        <dbReference type="Pfam" id="PF15247"/>
    </source>
</evidence>
<name>A0A175JDT1_ENTHI</name>
<dbReference type="Proteomes" id="UP000078387">
    <property type="component" value="Unassembled WGS sequence"/>
</dbReference>
<dbReference type="VEuPathDB" id="AmoebaDB:EHI8A_161830"/>
<gene>
    <name evidence="4" type="ORF">CL6EHI_045140</name>
</gene>
<keyword evidence="2" id="KW-0694">RNA-binding</keyword>
<dbReference type="AlphaFoldDB" id="A0A175JDT1"/>
<proteinExistence type="inferred from homology"/>
<accession>A0A175JDT1</accession>
<evidence type="ECO:0000313" key="4">
    <source>
        <dbReference type="EMBL" id="GAT91811.1"/>
    </source>
</evidence>
<organism evidence="4 5">
    <name type="scientific">Entamoeba histolytica</name>
    <dbReference type="NCBI Taxonomy" id="5759"/>
    <lineage>
        <taxon>Eukaryota</taxon>
        <taxon>Amoebozoa</taxon>
        <taxon>Evosea</taxon>
        <taxon>Archamoebae</taxon>
        <taxon>Mastigamoebida</taxon>
        <taxon>Entamoebidae</taxon>
        <taxon>Entamoeba</taxon>
    </lineage>
</organism>
<dbReference type="PANTHER" id="PTHR17408">
    <property type="entry name" value="HISTONE RNA HAIRPIN-BINDING PROTEIN"/>
    <property type="match status" value="1"/>
</dbReference>